<dbReference type="EMBL" id="BMAW01099930">
    <property type="protein sequence ID" value="GFS92535.1"/>
    <property type="molecule type" value="Genomic_DNA"/>
</dbReference>
<keyword evidence="2" id="KW-1185">Reference proteome</keyword>
<comment type="caution">
    <text evidence="1">The sequence shown here is derived from an EMBL/GenBank/DDBJ whole genome shotgun (WGS) entry which is preliminary data.</text>
</comment>
<reference evidence="1" key="1">
    <citation type="submission" date="2020-08" db="EMBL/GenBank/DDBJ databases">
        <title>Multicomponent nature underlies the extraordinary mechanical properties of spider dragline silk.</title>
        <authorList>
            <person name="Kono N."/>
            <person name="Nakamura H."/>
            <person name="Mori M."/>
            <person name="Yoshida Y."/>
            <person name="Ohtoshi R."/>
            <person name="Malay A.D."/>
            <person name="Moran D.A.P."/>
            <person name="Tomita M."/>
            <person name="Numata K."/>
            <person name="Arakawa K."/>
        </authorList>
    </citation>
    <scope>NUCLEOTIDE SEQUENCE</scope>
</reference>
<dbReference type="Proteomes" id="UP000887013">
    <property type="component" value="Unassembled WGS sequence"/>
</dbReference>
<gene>
    <name evidence="1" type="primary">NCL1_37627</name>
    <name evidence="1" type="ORF">NPIL_581211</name>
</gene>
<evidence type="ECO:0000313" key="2">
    <source>
        <dbReference type="Proteomes" id="UP000887013"/>
    </source>
</evidence>
<organism evidence="1 2">
    <name type="scientific">Nephila pilipes</name>
    <name type="common">Giant wood spider</name>
    <name type="synonym">Nephila maculata</name>
    <dbReference type="NCBI Taxonomy" id="299642"/>
    <lineage>
        <taxon>Eukaryota</taxon>
        <taxon>Metazoa</taxon>
        <taxon>Ecdysozoa</taxon>
        <taxon>Arthropoda</taxon>
        <taxon>Chelicerata</taxon>
        <taxon>Arachnida</taxon>
        <taxon>Araneae</taxon>
        <taxon>Araneomorphae</taxon>
        <taxon>Entelegynae</taxon>
        <taxon>Araneoidea</taxon>
        <taxon>Nephilidae</taxon>
        <taxon>Nephila</taxon>
    </lineage>
</organism>
<sequence>MEAMKIGSTLGGIKAMTVASMDPKLCVGTCDFKKVIYDNNLPNADKIADTIAEVASRPIDQNLKAIPRDIMVRIYANIAANYIQSIGKLTPKNAEKLAKKYAKDTMKASKKYVKKCMSSVEPKFEAIAEGLVNFVLSLKKLVPDLSWKTGFLFATEFPLAAIQVGGSNDIYDKCSKEVEEKK</sequence>
<protein>
    <submittedName>
        <fullName evidence="1">Uncharacterized protein</fullName>
    </submittedName>
</protein>
<proteinExistence type="predicted"/>
<accession>A0A8X6N477</accession>
<dbReference type="OrthoDB" id="6426344at2759"/>
<evidence type="ECO:0000313" key="1">
    <source>
        <dbReference type="EMBL" id="GFS92535.1"/>
    </source>
</evidence>
<dbReference type="AlphaFoldDB" id="A0A8X6N477"/>
<name>A0A8X6N477_NEPPI</name>